<dbReference type="Gene3D" id="3.40.50.2300">
    <property type="match status" value="1"/>
</dbReference>
<evidence type="ECO:0000256" key="1">
    <source>
        <dbReference type="ARBA" id="ARBA00022553"/>
    </source>
</evidence>
<evidence type="ECO:0000313" key="6">
    <source>
        <dbReference type="EMBL" id="OLQ86324.1"/>
    </source>
</evidence>
<dbReference type="STRING" id="1381081.BIY22_11800"/>
<dbReference type="Pfam" id="PF00196">
    <property type="entry name" value="GerE"/>
    <property type="match status" value="1"/>
</dbReference>
<keyword evidence="1 3" id="KW-0597">Phosphoprotein</keyword>
<dbReference type="SUPFAM" id="SSF46894">
    <property type="entry name" value="C-terminal effector domain of the bipartite response regulators"/>
    <property type="match status" value="1"/>
</dbReference>
<dbReference type="GO" id="GO:0003677">
    <property type="term" value="F:DNA binding"/>
    <property type="evidence" value="ECO:0007669"/>
    <property type="project" value="UniProtKB-KW"/>
</dbReference>
<dbReference type="InterPro" id="IPR000792">
    <property type="entry name" value="Tscrpt_reg_LuxR_C"/>
</dbReference>
<dbReference type="RefSeq" id="WP_075710202.1">
    <property type="nucleotide sequence ID" value="NZ_MJMJ01000043.1"/>
</dbReference>
<dbReference type="PROSITE" id="PS50110">
    <property type="entry name" value="RESPONSE_REGULATORY"/>
    <property type="match status" value="1"/>
</dbReference>
<dbReference type="InterPro" id="IPR058245">
    <property type="entry name" value="NreC/VraR/RcsB-like_REC"/>
</dbReference>
<dbReference type="InterPro" id="IPR016032">
    <property type="entry name" value="Sig_transdc_resp-reg_C-effctor"/>
</dbReference>
<dbReference type="CDD" id="cd06170">
    <property type="entry name" value="LuxR_C_like"/>
    <property type="match status" value="1"/>
</dbReference>
<dbReference type="PANTHER" id="PTHR45566">
    <property type="entry name" value="HTH-TYPE TRANSCRIPTIONAL REGULATOR YHJB-RELATED"/>
    <property type="match status" value="1"/>
</dbReference>
<dbReference type="AlphaFoldDB" id="A0A1Q9HB17"/>
<comment type="caution">
    <text evidence="6">The sequence shown here is derived from an EMBL/GenBank/DDBJ whole genome shotgun (WGS) entry which is preliminary data.</text>
</comment>
<dbReference type="GO" id="GO:0000160">
    <property type="term" value="P:phosphorelay signal transduction system"/>
    <property type="evidence" value="ECO:0007669"/>
    <property type="project" value="InterPro"/>
</dbReference>
<keyword evidence="2 6" id="KW-0238">DNA-binding</keyword>
<dbReference type="SMART" id="SM00421">
    <property type="entry name" value="HTH_LUXR"/>
    <property type="match status" value="1"/>
</dbReference>
<dbReference type="OrthoDB" id="9814495at2"/>
<reference evidence="6 7" key="1">
    <citation type="submission" date="2016-09" db="EMBL/GenBank/DDBJ databases">
        <title>Genomic Taxonomy of the Vibrionaceae.</title>
        <authorList>
            <person name="Gonzalez-Castillo A."/>
            <person name="Gomez-Gil B."/>
            <person name="Enciso-Ibarra K."/>
        </authorList>
    </citation>
    <scope>NUCLEOTIDE SEQUENCE [LARGE SCALE GENOMIC DNA]</scope>
    <source>
        <strain evidence="6 7">CAIM 703</strain>
    </source>
</reference>
<dbReference type="PRINTS" id="PR00038">
    <property type="entry name" value="HTHLUXR"/>
</dbReference>
<dbReference type="PANTHER" id="PTHR45566:SF1">
    <property type="entry name" value="HTH-TYPE TRANSCRIPTIONAL REGULATOR YHJB-RELATED"/>
    <property type="match status" value="1"/>
</dbReference>
<dbReference type="InterPro" id="IPR001789">
    <property type="entry name" value="Sig_transdc_resp-reg_receiver"/>
</dbReference>
<evidence type="ECO:0000313" key="7">
    <source>
        <dbReference type="Proteomes" id="UP000186313"/>
    </source>
</evidence>
<feature type="domain" description="HTH luxR-type" evidence="4">
    <location>
        <begin position="146"/>
        <end position="211"/>
    </location>
</feature>
<dbReference type="PROSITE" id="PS50043">
    <property type="entry name" value="HTH_LUXR_2"/>
    <property type="match status" value="1"/>
</dbReference>
<dbReference type="InterPro" id="IPR051015">
    <property type="entry name" value="EvgA-like"/>
</dbReference>
<dbReference type="SUPFAM" id="SSF52172">
    <property type="entry name" value="CheY-like"/>
    <property type="match status" value="1"/>
</dbReference>
<proteinExistence type="predicted"/>
<evidence type="ECO:0000259" key="4">
    <source>
        <dbReference type="PROSITE" id="PS50043"/>
    </source>
</evidence>
<dbReference type="SMART" id="SM00448">
    <property type="entry name" value="REC"/>
    <property type="match status" value="1"/>
</dbReference>
<evidence type="ECO:0000259" key="5">
    <source>
        <dbReference type="PROSITE" id="PS50110"/>
    </source>
</evidence>
<dbReference type="Pfam" id="PF00072">
    <property type="entry name" value="Response_reg"/>
    <property type="match status" value="1"/>
</dbReference>
<feature type="modified residue" description="4-aspartylphosphate" evidence="3">
    <location>
        <position position="55"/>
    </location>
</feature>
<gene>
    <name evidence="6" type="ORF">BIY22_11800</name>
</gene>
<evidence type="ECO:0000256" key="2">
    <source>
        <dbReference type="ARBA" id="ARBA00023125"/>
    </source>
</evidence>
<organism evidence="6 7">
    <name type="scientific">Vibrio panuliri</name>
    <dbReference type="NCBI Taxonomy" id="1381081"/>
    <lineage>
        <taxon>Bacteria</taxon>
        <taxon>Pseudomonadati</taxon>
        <taxon>Pseudomonadota</taxon>
        <taxon>Gammaproteobacteria</taxon>
        <taxon>Vibrionales</taxon>
        <taxon>Vibrionaceae</taxon>
        <taxon>Vibrio</taxon>
    </lineage>
</organism>
<sequence length="218" mass="23805">MYKVLIADDHPLFRDAITHILAEKFPDCATQETEDIATTLAVAKQHPDIDLIMLDLNMPGMSGLNGLLDLISECPTTPVVVVSAENNKQIILQTMAYGAVGFISKSSSKDEISDAISMVLEGNVYLPADILRAQSTPTSKHDSPILPEMLSSLTRRQLMVLKCMSKGEANKQIAYNLNVSETTVKSHVSSILKKLGVTNRVQAVLGCSGIDFNQYLKR</sequence>
<dbReference type="CDD" id="cd17535">
    <property type="entry name" value="REC_NarL-like"/>
    <property type="match status" value="1"/>
</dbReference>
<dbReference type="GO" id="GO:0006355">
    <property type="term" value="P:regulation of DNA-templated transcription"/>
    <property type="evidence" value="ECO:0007669"/>
    <property type="project" value="InterPro"/>
</dbReference>
<name>A0A1Q9HB17_9VIBR</name>
<accession>A0A1Q9HB17</accession>
<protein>
    <submittedName>
        <fullName evidence="6">DNA-binding response regulator</fullName>
    </submittedName>
</protein>
<dbReference type="Proteomes" id="UP000186313">
    <property type="component" value="Unassembled WGS sequence"/>
</dbReference>
<feature type="domain" description="Response regulatory" evidence="5">
    <location>
        <begin position="3"/>
        <end position="120"/>
    </location>
</feature>
<evidence type="ECO:0000256" key="3">
    <source>
        <dbReference type="PROSITE-ProRule" id="PRU00169"/>
    </source>
</evidence>
<dbReference type="EMBL" id="MJMJ01000043">
    <property type="protein sequence ID" value="OLQ86324.1"/>
    <property type="molecule type" value="Genomic_DNA"/>
</dbReference>
<dbReference type="InterPro" id="IPR011006">
    <property type="entry name" value="CheY-like_superfamily"/>
</dbReference>
<dbReference type="PROSITE" id="PS00622">
    <property type="entry name" value="HTH_LUXR_1"/>
    <property type="match status" value="1"/>
</dbReference>